<dbReference type="PROSITE" id="PS00675">
    <property type="entry name" value="SIGMA54_INTERACT_1"/>
    <property type="match status" value="1"/>
</dbReference>
<proteinExistence type="predicted"/>
<dbReference type="EMBL" id="QYUL01000002">
    <property type="protein sequence ID" value="RJF81371.1"/>
    <property type="molecule type" value="Genomic_DNA"/>
</dbReference>
<dbReference type="GO" id="GO:0000155">
    <property type="term" value="F:phosphorelay sensor kinase activity"/>
    <property type="evidence" value="ECO:0007669"/>
    <property type="project" value="InterPro"/>
</dbReference>
<sequence length="152" mass="15815">MVTMHGTCVLISTIGVLLRGDSGSGKSDLALRLIDEGARLVADDQVSVRVEGDRLIAAPPPSLAGYLEVRGVGIMPVPSVASAEIGLIVDLVPRDRIERLPDVEHETILSVALPHLNLHPFDASATAKLRLAVVAARDGALGSVPASMAAFP</sequence>
<keyword evidence="3" id="KW-1185">Reference proteome</keyword>
<dbReference type="Proteomes" id="UP000283458">
    <property type="component" value="Unassembled WGS sequence"/>
</dbReference>
<name>A0A418VW53_9PROT</name>
<evidence type="ECO:0000313" key="2">
    <source>
        <dbReference type="EMBL" id="RJF81371.1"/>
    </source>
</evidence>
<dbReference type="InterPro" id="IPR011104">
    <property type="entry name" value="Hpr_kin/Pase_C"/>
</dbReference>
<dbReference type="PANTHER" id="PTHR30305">
    <property type="entry name" value="PROTEIN YJDM-RELATED"/>
    <property type="match status" value="1"/>
</dbReference>
<dbReference type="CDD" id="cd01918">
    <property type="entry name" value="HprK_C"/>
    <property type="match status" value="1"/>
</dbReference>
<dbReference type="SUPFAM" id="SSF53795">
    <property type="entry name" value="PEP carboxykinase-like"/>
    <property type="match status" value="1"/>
</dbReference>
<feature type="domain" description="HPr kinase/phosphorylase C-terminal" evidence="1">
    <location>
        <begin position="3"/>
        <end position="118"/>
    </location>
</feature>
<dbReference type="InterPro" id="IPR027417">
    <property type="entry name" value="P-loop_NTPase"/>
</dbReference>
<dbReference type="PANTHER" id="PTHR30305:SF1">
    <property type="entry name" value="HPR KINASE_PHOSPHORYLASE"/>
    <property type="match status" value="1"/>
</dbReference>
<dbReference type="Pfam" id="PF07475">
    <property type="entry name" value="Hpr_kinase_C"/>
    <property type="match status" value="1"/>
</dbReference>
<organism evidence="2 3">
    <name type="scientific">Azospirillum cavernae</name>
    <dbReference type="NCBI Taxonomy" id="2320860"/>
    <lineage>
        <taxon>Bacteria</taxon>
        <taxon>Pseudomonadati</taxon>
        <taxon>Pseudomonadota</taxon>
        <taxon>Alphaproteobacteria</taxon>
        <taxon>Rhodospirillales</taxon>
        <taxon>Azospirillaceae</taxon>
        <taxon>Azospirillum</taxon>
    </lineage>
</organism>
<protein>
    <submittedName>
        <fullName evidence="2">Aldolase</fullName>
    </submittedName>
</protein>
<reference evidence="2 3" key="1">
    <citation type="submission" date="2018-09" db="EMBL/GenBank/DDBJ databases">
        <authorList>
            <person name="Zhu H."/>
        </authorList>
    </citation>
    <scope>NUCLEOTIDE SEQUENCE [LARGE SCALE GENOMIC DNA]</scope>
    <source>
        <strain evidence="2 3">K2W22B-5</strain>
    </source>
</reference>
<dbReference type="AlphaFoldDB" id="A0A418VW53"/>
<evidence type="ECO:0000259" key="1">
    <source>
        <dbReference type="Pfam" id="PF07475"/>
    </source>
</evidence>
<dbReference type="OrthoDB" id="8326226at2"/>
<dbReference type="InterPro" id="IPR025662">
    <property type="entry name" value="Sigma_54_int_dom_ATP-bd_1"/>
</dbReference>
<comment type="caution">
    <text evidence="2">The sequence shown here is derived from an EMBL/GenBank/DDBJ whole genome shotgun (WGS) entry which is preliminary data.</text>
</comment>
<accession>A0A418VW53</accession>
<dbReference type="GO" id="GO:0005524">
    <property type="term" value="F:ATP binding"/>
    <property type="evidence" value="ECO:0007669"/>
    <property type="project" value="InterPro"/>
</dbReference>
<gene>
    <name evidence="2" type="ORF">D3877_14470</name>
</gene>
<dbReference type="Gene3D" id="3.40.50.300">
    <property type="entry name" value="P-loop containing nucleotide triphosphate hydrolases"/>
    <property type="match status" value="1"/>
</dbReference>
<dbReference type="RefSeq" id="WP_119831460.1">
    <property type="nucleotide sequence ID" value="NZ_QYUL01000002.1"/>
</dbReference>
<dbReference type="GO" id="GO:0006109">
    <property type="term" value="P:regulation of carbohydrate metabolic process"/>
    <property type="evidence" value="ECO:0007669"/>
    <property type="project" value="InterPro"/>
</dbReference>
<evidence type="ECO:0000313" key="3">
    <source>
        <dbReference type="Proteomes" id="UP000283458"/>
    </source>
</evidence>